<sequence>MDDSYSTNNEAALAVVATSMKKARLPIEVLIVNSFMGGLLFSTGGMIFDVLESYNPGLKESNPGIIVLLQGFAYPIGLFYVVITGTDLFNSNILFFSVGLVRGAVSILDLIISWLVSYWINLVANIFVCYVICHFSHISQKEDFVKGSIEALMQKASFSFVDNLIKGMAGNFFVCLGIYLQIMVRPVHVKFLMLLLPIFSLVSIGFTHSVADMYIVLMGLINHAPISVGKVAWKIMLPGALGNIIGGSFFGIVIPWYLHLYSVERDQRKLNLPEYDARDEQPQINSDSRVVKNRSRTITEEFEEVPESLMKTEKRESSSLSSENNVSVAPPEQLVDNFSGYPENLIKISSRASGASRFSVGNARYAAKSPKNVFPVYGMAPPSERERSIASGMNVNTIDEDLDSIHTARTEFQNDDDSTTATYIGDHVKKFLSNLTVNKQHKDIESQNQDRPPVIRSHSTQSYHAMNRSHSRPHAIGINQFLQRSHEFANRPTSRAAATVDAVPLSTNLTTATRNTEPNNVDNIGSIPFTQPENISPGQSINSEFQTNNSTPPVQSSDQSSFNIVNYQPKSHEN</sequence>
<feature type="transmembrane region" description="Helical" evidence="7">
    <location>
        <begin position="194"/>
        <end position="221"/>
    </location>
</feature>
<evidence type="ECO:0000256" key="1">
    <source>
        <dbReference type="ARBA" id="ARBA00004141"/>
    </source>
</evidence>
<dbReference type="KEGG" id="dha:DEHA2F12276g"/>
<feature type="region of interest" description="Disordered" evidence="6">
    <location>
        <begin position="443"/>
        <end position="469"/>
    </location>
</feature>
<dbReference type="InParanoid" id="Q6BLM4"/>
<accession>Q6BLM4</accession>
<dbReference type="PROSITE" id="PS01005">
    <property type="entry name" value="FORMATE_NITRITE_TP_1"/>
    <property type="match status" value="1"/>
</dbReference>
<dbReference type="FunCoup" id="Q6BLM4">
    <property type="interactions" value="18"/>
</dbReference>
<dbReference type="GO" id="GO:0005886">
    <property type="term" value="C:plasma membrane"/>
    <property type="evidence" value="ECO:0007669"/>
    <property type="project" value="TreeGrafter"/>
</dbReference>
<dbReference type="HOGENOM" id="CLU_020549_1_0_1"/>
<proteinExistence type="inferred from homology"/>
<dbReference type="PANTHER" id="PTHR30520:SF6">
    <property type="entry name" value="FORMATE_NITRATE FAMILY TRANSPORTER (EUROFUNG)"/>
    <property type="match status" value="1"/>
</dbReference>
<comment type="similarity">
    <text evidence="5">Belongs to the FNT transporter (TC 1.A.16) family.</text>
</comment>
<keyword evidence="4 7" id="KW-0472">Membrane</keyword>
<dbReference type="OrthoDB" id="4829at2759"/>
<evidence type="ECO:0000256" key="7">
    <source>
        <dbReference type="SAM" id="Phobius"/>
    </source>
</evidence>
<dbReference type="GO" id="GO:0015513">
    <property type="term" value="F:high-affinity secondary active nitrite transmembrane transporter activity"/>
    <property type="evidence" value="ECO:0007669"/>
    <property type="project" value="TreeGrafter"/>
</dbReference>
<comment type="subcellular location">
    <subcellularLocation>
        <location evidence="1">Membrane</location>
        <topology evidence="1">Multi-pass membrane protein</topology>
    </subcellularLocation>
</comment>
<dbReference type="InterPro" id="IPR023271">
    <property type="entry name" value="Aquaporin-like"/>
</dbReference>
<feature type="transmembrane region" description="Helical" evidence="7">
    <location>
        <begin position="93"/>
        <end position="112"/>
    </location>
</feature>
<dbReference type="OMA" id="VITWYLH"/>
<feature type="transmembrane region" description="Helical" evidence="7">
    <location>
        <begin position="118"/>
        <end position="139"/>
    </location>
</feature>
<evidence type="ECO:0000256" key="2">
    <source>
        <dbReference type="ARBA" id="ARBA00022692"/>
    </source>
</evidence>
<feature type="compositionally biased region" description="Low complexity" evidence="6">
    <location>
        <begin position="318"/>
        <end position="328"/>
    </location>
</feature>
<evidence type="ECO:0000256" key="6">
    <source>
        <dbReference type="SAM" id="MobiDB-lite"/>
    </source>
</evidence>
<evidence type="ECO:0000256" key="4">
    <source>
        <dbReference type="ARBA" id="ARBA00023136"/>
    </source>
</evidence>
<evidence type="ECO:0000313" key="8">
    <source>
        <dbReference type="EMBL" id="CAG89247.1"/>
    </source>
</evidence>
<dbReference type="RefSeq" id="XP_460897.1">
    <property type="nucleotide sequence ID" value="XM_460897.1"/>
</dbReference>
<dbReference type="Gene3D" id="1.20.1080.10">
    <property type="entry name" value="Glycerol uptake facilitator protein"/>
    <property type="match status" value="1"/>
</dbReference>
<keyword evidence="3 7" id="KW-1133">Transmembrane helix</keyword>
<reference evidence="8 9" key="1">
    <citation type="journal article" date="2004" name="Nature">
        <title>Genome evolution in yeasts.</title>
        <authorList>
            <consortium name="Genolevures"/>
            <person name="Dujon B."/>
            <person name="Sherman D."/>
            <person name="Fischer G."/>
            <person name="Durrens P."/>
            <person name="Casaregola S."/>
            <person name="Lafontaine I."/>
            <person name="de Montigny J."/>
            <person name="Marck C."/>
            <person name="Neuveglise C."/>
            <person name="Talla E."/>
            <person name="Goffard N."/>
            <person name="Frangeul L."/>
            <person name="Aigle M."/>
            <person name="Anthouard V."/>
            <person name="Babour A."/>
            <person name="Barbe V."/>
            <person name="Barnay S."/>
            <person name="Blanchin S."/>
            <person name="Beckerich J.M."/>
            <person name="Beyne E."/>
            <person name="Bleykasten C."/>
            <person name="Boisrame A."/>
            <person name="Boyer J."/>
            <person name="Cattolico L."/>
            <person name="Confanioleri F."/>
            <person name="de Daruvar A."/>
            <person name="Despons L."/>
            <person name="Fabre E."/>
            <person name="Fairhead C."/>
            <person name="Ferry-Dumazet H."/>
            <person name="Groppi A."/>
            <person name="Hantraye F."/>
            <person name="Hennequin C."/>
            <person name="Jauniaux N."/>
            <person name="Joyet P."/>
            <person name="Kachouri R."/>
            <person name="Kerrest A."/>
            <person name="Koszul R."/>
            <person name="Lemaire M."/>
            <person name="Lesur I."/>
            <person name="Ma L."/>
            <person name="Muller H."/>
            <person name="Nicaud J.M."/>
            <person name="Nikolski M."/>
            <person name="Oztas S."/>
            <person name="Ozier-Kalogeropoulos O."/>
            <person name="Pellenz S."/>
            <person name="Potier S."/>
            <person name="Richard G.F."/>
            <person name="Straub M.L."/>
            <person name="Suleau A."/>
            <person name="Swennene D."/>
            <person name="Tekaia F."/>
            <person name="Wesolowski-Louvel M."/>
            <person name="Westhof E."/>
            <person name="Wirth B."/>
            <person name="Zeniou-Meyer M."/>
            <person name="Zivanovic I."/>
            <person name="Bolotin-Fukuhara M."/>
            <person name="Thierry A."/>
            <person name="Bouchier C."/>
            <person name="Caudron B."/>
            <person name="Scarpelli C."/>
            <person name="Gaillardin C."/>
            <person name="Weissenbach J."/>
            <person name="Wincker P."/>
            <person name="Souciet J.L."/>
        </authorList>
    </citation>
    <scope>NUCLEOTIDE SEQUENCE [LARGE SCALE GENOMIC DNA]</scope>
    <source>
        <strain evidence="9">ATCC 36239 / CBS 767 / BCRC 21394 / JCM 1990 / NBRC 0083 / IGC 2968</strain>
    </source>
</reference>
<dbReference type="GO" id="GO:0006821">
    <property type="term" value="P:chloride transport"/>
    <property type="evidence" value="ECO:0007669"/>
    <property type="project" value="EnsemblFungi"/>
</dbReference>
<dbReference type="GO" id="GO:2001225">
    <property type="term" value="P:regulation of chloride transport"/>
    <property type="evidence" value="ECO:0007669"/>
    <property type="project" value="EnsemblFungi"/>
</dbReference>
<protein>
    <submittedName>
        <fullName evidence="8">DEHA2F12276p</fullName>
    </submittedName>
</protein>
<feature type="transmembrane region" description="Helical" evidence="7">
    <location>
        <begin position="160"/>
        <end position="182"/>
    </location>
</feature>
<feature type="transmembrane region" description="Helical" evidence="7">
    <location>
        <begin position="29"/>
        <end position="51"/>
    </location>
</feature>
<dbReference type="PANTHER" id="PTHR30520">
    <property type="entry name" value="FORMATE TRANSPORTER-RELATED"/>
    <property type="match status" value="1"/>
</dbReference>
<dbReference type="STRING" id="284592.Q6BLM4"/>
<dbReference type="InterPro" id="IPR000292">
    <property type="entry name" value="For/NO2_transpt"/>
</dbReference>
<feature type="transmembrane region" description="Helical" evidence="7">
    <location>
        <begin position="63"/>
        <end position="81"/>
    </location>
</feature>
<dbReference type="GO" id="GO:0015707">
    <property type="term" value="P:nitrite transport"/>
    <property type="evidence" value="ECO:0007669"/>
    <property type="project" value="TreeGrafter"/>
</dbReference>
<feature type="region of interest" description="Disordered" evidence="6">
    <location>
        <begin position="509"/>
        <end position="574"/>
    </location>
</feature>
<keyword evidence="2 7" id="KW-0812">Transmembrane</keyword>
<dbReference type="Proteomes" id="UP000000599">
    <property type="component" value="Chromosome F"/>
</dbReference>
<dbReference type="AlphaFoldDB" id="Q6BLM4"/>
<dbReference type="EMBL" id="CR382138">
    <property type="protein sequence ID" value="CAG89247.1"/>
    <property type="molecule type" value="Genomic_DNA"/>
</dbReference>
<keyword evidence="9" id="KW-1185">Reference proteome</keyword>
<feature type="transmembrane region" description="Helical" evidence="7">
    <location>
        <begin position="233"/>
        <end position="258"/>
    </location>
</feature>
<evidence type="ECO:0000256" key="5">
    <source>
        <dbReference type="ARBA" id="ARBA00049660"/>
    </source>
</evidence>
<dbReference type="GO" id="GO:0140299">
    <property type="term" value="F:molecular sensor activity"/>
    <property type="evidence" value="ECO:0007669"/>
    <property type="project" value="EnsemblFungi"/>
</dbReference>
<name>Q6BLM4_DEBHA</name>
<feature type="region of interest" description="Disordered" evidence="6">
    <location>
        <begin position="304"/>
        <end position="328"/>
    </location>
</feature>
<organism evidence="8 9">
    <name type="scientific">Debaryomyces hansenii (strain ATCC 36239 / CBS 767 / BCRC 21394 / JCM 1990 / NBRC 0083 / IGC 2968)</name>
    <name type="common">Yeast</name>
    <name type="synonym">Torulaspora hansenii</name>
    <dbReference type="NCBI Taxonomy" id="284592"/>
    <lineage>
        <taxon>Eukaryota</taxon>
        <taxon>Fungi</taxon>
        <taxon>Dikarya</taxon>
        <taxon>Ascomycota</taxon>
        <taxon>Saccharomycotina</taxon>
        <taxon>Pichiomycetes</taxon>
        <taxon>Debaryomycetaceae</taxon>
        <taxon>Debaryomyces</taxon>
    </lineage>
</organism>
<evidence type="ECO:0000256" key="3">
    <source>
        <dbReference type="ARBA" id="ARBA00022989"/>
    </source>
</evidence>
<evidence type="ECO:0000313" key="9">
    <source>
        <dbReference type="Proteomes" id="UP000000599"/>
    </source>
</evidence>
<dbReference type="GeneID" id="2904189"/>
<dbReference type="Pfam" id="PF01226">
    <property type="entry name" value="Form_Nir_trans"/>
    <property type="match status" value="1"/>
</dbReference>
<dbReference type="InterPro" id="IPR024002">
    <property type="entry name" value="For/NO2_transpt_CS"/>
</dbReference>
<dbReference type="eggNOG" id="ENOG502QUGF">
    <property type="taxonomic scope" value="Eukaryota"/>
</dbReference>
<gene>
    <name evidence="8" type="ordered locus">DEHA2F12276g</name>
</gene>